<keyword evidence="6" id="KW-0597">Phosphoprotein</keyword>
<sequence>MTIRARRWRLPLPRSMAGQTMLLLVVGLTLTHAVSMLFYSHDRDTLLAATGGREFAHRAAVVVEMIAAVPAAQRPQLVEAAKATDLDVSLSPQNPLVREHESDWRGAMIRQLLGEELGPELASRTTVQVFDPDPEGGFGLASLGPTAAANVRASIGLGDGSYISVTGALPVHGMRPSGGALASTLVMAGAVLALSLVAVRRMTGPLRRLALAAERLGRDVAAPPLDEGGPDEVRRAAIAFNGMQARLRRFVEDRTQMLAAISHDLRTPITLLRLRAELIEDEGERGKTLATLDEMEEMIRSTLAFARQDAEGEPMQRVDLGALIQSLCDDLAEVGRPVSCAEPPSLVLSCRPQALRRALGNLIENAARYGHRAEVAVEEHPGAVLIHVDDEGPGIPENRIDEVFRPFYRLEGSRARESGGVGLGLSIVASVAYAHGGDIALANRDGGGLRATLRLPR</sequence>
<evidence type="ECO:0000256" key="4">
    <source>
        <dbReference type="ARBA" id="ARBA00022475"/>
    </source>
</evidence>
<evidence type="ECO:0000256" key="14">
    <source>
        <dbReference type="ARBA" id="ARBA00023136"/>
    </source>
</evidence>
<evidence type="ECO:0000256" key="11">
    <source>
        <dbReference type="ARBA" id="ARBA00022840"/>
    </source>
</evidence>
<comment type="subcellular location">
    <subcellularLocation>
        <location evidence="2">Cell inner membrane</location>
        <topology evidence="2">Multi-pass membrane protein</topology>
    </subcellularLocation>
</comment>
<keyword evidence="14 15" id="KW-0472">Membrane</keyword>
<dbReference type="EMBL" id="FUXL01000007">
    <property type="protein sequence ID" value="SKA17212.1"/>
    <property type="molecule type" value="Genomic_DNA"/>
</dbReference>
<dbReference type="Pfam" id="PF02518">
    <property type="entry name" value="HATPase_c"/>
    <property type="match status" value="1"/>
</dbReference>
<dbReference type="SUPFAM" id="SSF55874">
    <property type="entry name" value="ATPase domain of HSP90 chaperone/DNA topoisomerase II/histidine kinase"/>
    <property type="match status" value="1"/>
</dbReference>
<dbReference type="CDD" id="cd00075">
    <property type="entry name" value="HATPase"/>
    <property type="match status" value="1"/>
</dbReference>
<dbReference type="GO" id="GO:0005886">
    <property type="term" value="C:plasma membrane"/>
    <property type="evidence" value="ECO:0007669"/>
    <property type="project" value="UniProtKB-SubCell"/>
</dbReference>
<dbReference type="STRING" id="1365950.SAMN05428963_10797"/>
<keyword evidence="4" id="KW-1003">Cell membrane</keyword>
<accession>A0A1T4RMM0</accession>
<dbReference type="Pfam" id="PF00512">
    <property type="entry name" value="HisKA"/>
    <property type="match status" value="1"/>
</dbReference>
<feature type="transmembrane region" description="Helical" evidence="15">
    <location>
        <begin position="21"/>
        <end position="39"/>
    </location>
</feature>
<keyword evidence="7" id="KW-0808">Transferase</keyword>
<dbReference type="RefSeq" id="WP_207552937.1">
    <property type="nucleotide sequence ID" value="NZ_FUXL01000007.1"/>
</dbReference>
<keyword evidence="12 15" id="KW-1133">Transmembrane helix</keyword>
<evidence type="ECO:0000256" key="8">
    <source>
        <dbReference type="ARBA" id="ARBA00022692"/>
    </source>
</evidence>
<evidence type="ECO:0000259" key="17">
    <source>
        <dbReference type="PROSITE" id="PS50885"/>
    </source>
</evidence>
<feature type="transmembrane region" description="Helical" evidence="15">
    <location>
        <begin position="179"/>
        <end position="199"/>
    </location>
</feature>
<dbReference type="Gene3D" id="1.10.287.130">
    <property type="match status" value="1"/>
</dbReference>
<dbReference type="Proteomes" id="UP000190135">
    <property type="component" value="Unassembled WGS sequence"/>
</dbReference>
<dbReference type="CDD" id="cd06225">
    <property type="entry name" value="HAMP"/>
    <property type="match status" value="1"/>
</dbReference>
<evidence type="ECO:0000256" key="9">
    <source>
        <dbReference type="ARBA" id="ARBA00022741"/>
    </source>
</evidence>
<dbReference type="GO" id="GO:0005524">
    <property type="term" value="F:ATP binding"/>
    <property type="evidence" value="ECO:0007669"/>
    <property type="project" value="UniProtKB-KW"/>
</dbReference>
<dbReference type="InterPro" id="IPR050980">
    <property type="entry name" value="2C_sensor_his_kinase"/>
</dbReference>
<evidence type="ECO:0000256" key="7">
    <source>
        <dbReference type="ARBA" id="ARBA00022679"/>
    </source>
</evidence>
<gene>
    <name evidence="18" type="ORF">SAMN05428963_10797</name>
</gene>
<evidence type="ECO:0000256" key="13">
    <source>
        <dbReference type="ARBA" id="ARBA00023012"/>
    </source>
</evidence>
<proteinExistence type="predicted"/>
<dbReference type="SMART" id="SM00388">
    <property type="entry name" value="HisKA"/>
    <property type="match status" value="1"/>
</dbReference>
<evidence type="ECO:0000256" key="3">
    <source>
        <dbReference type="ARBA" id="ARBA00012438"/>
    </source>
</evidence>
<dbReference type="PROSITE" id="PS50885">
    <property type="entry name" value="HAMP"/>
    <property type="match status" value="1"/>
</dbReference>
<keyword evidence="13" id="KW-0902">Two-component regulatory system</keyword>
<dbReference type="PRINTS" id="PR00344">
    <property type="entry name" value="BCTRLSENSOR"/>
</dbReference>
<keyword evidence="5" id="KW-0997">Cell inner membrane</keyword>
<evidence type="ECO:0000256" key="10">
    <source>
        <dbReference type="ARBA" id="ARBA00022777"/>
    </source>
</evidence>
<dbReference type="InterPro" id="IPR036890">
    <property type="entry name" value="HATPase_C_sf"/>
</dbReference>
<dbReference type="SUPFAM" id="SSF47384">
    <property type="entry name" value="Homodimeric domain of signal transducing histidine kinase"/>
    <property type="match status" value="1"/>
</dbReference>
<evidence type="ECO:0000256" key="6">
    <source>
        <dbReference type="ARBA" id="ARBA00022553"/>
    </source>
</evidence>
<comment type="catalytic activity">
    <reaction evidence="1">
        <text>ATP + protein L-histidine = ADP + protein N-phospho-L-histidine.</text>
        <dbReference type="EC" id="2.7.13.3"/>
    </reaction>
</comment>
<dbReference type="InterPro" id="IPR005467">
    <property type="entry name" value="His_kinase_dom"/>
</dbReference>
<evidence type="ECO:0000256" key="1">
    <source>
        <dbReference type="ARBA" id="ARBA00000085"/>
    </source>
</evidence>
<feature type="domain" description="Histidine kinase" evidence="16">
    <location>
        <begin position="260"/>
        <end position="457"/>
    </location>
</feature>
<evidence type="ECO:0000259" key="16">
    <source>
        <dbReference type="PROSITE" id="PS50109"/>
    </source>
</evidence>
<dbReference type="CDD" id="cd00082">
    <property type="entry name" value="HisKA"/>
    <property type="match status" value="1"/>
</dbReference>
<dbReference type="SMART" id="SM00387">
    <property type="entry name" value="HATPase_c"/>
    <property type="match status" value="1"/>
</dbReference>
<evidence type="ECO:0000313" key="19">
    <source>
        <dbReference type="Proteomes" id="UP000190135"/>
    </source>
</evidence>
<dbReference type="EC" id="2.7.13.3" evidence="3"/>
<evidence type="ECO:0000313" key="18">
    <source>
        <dbReference type="EMBL" id="SKA17212.1"/>
    </source>
</evidence>
<dbReference type="PROSITE" id="PS50109">
    <property type="entry name" value="HIS_KIN"/>
    <property type="match status" value="1"/>
</dbReference>
<keyword evidence="9" id="KW-0547">Nucleotide-binding</keyword>
<dbReference type="PANTHER" id="PTHR44936">
    <property type="entry name" value="SENSOR PROTEIN CREC"/>
    <property type="match status" value="1"/>
</dbReference>
<keyword evidence="19" id="KW-1185">Reference proteome</keyword>
<organism evidence="18 19">
    <name type="scientific">Consotaella salsifontis</name>
    <dbReference type="NCBI Taxonomy" id="1365950"/>
    <lineage>
        <taxon>Bacteria</taxon>
        <taxon>Pseudomonadati</taxon>
        <taxon>Pseudomonadota</taxon>
        <taxon>Alphaproteobacteria</taxon>
        <taxon>Hyphomicrobiales</taxon>
        <taxon>Aurantimonadaceae</taxon>
        <taxon>Consotaella</taxon>
    </lineage>
</organism>
<keyword evidence="8 15" id="KW-0812">Transmembrane</keyword>
<dbReference type="InterPro" id="IPR003660">
    <property type="entry name" value="HAMP_dom"/>
</dbReference>
<dbReference type="SMART" id="SM00304">
    <property type="entry name" value="HAMP"/>
    <property type="match status" value="1"/>
</dbReference>
<name>A0A1T4RMM0_9HYPH</name>
<evidence type="ECO:0000256" key="2">
    <source>
        <dbReference type="ARBA" id="ARBA00004429"/>
    </source>
</evidence>
<dbReference type="AlphaFoldDB" id="A0A1T4RMM0"/>
<protein>
    <recommendedName>
        <fullName evidence="3">histidine kinase</fullName>
        <ecNumber evidence="3">2.7.13.3</ecNumber>
    </recommendedName>
</protein>
<dbReference type="InterPro" id="IPR003661">
    <property type="entry name" value="HisK_dim/P_dom"/>
</dbReference>
<dbReference type="Pfam" id="PF00672">
    <property type="entry name" value="HAMP"/>
    <property type="match status" value="1"/>
</dbReference>
<evidence type="ECO:0000256" key="15">
    <source>
        <dbReference type="SAM" id="Phobius"/>
    </source>
</evidence>
<dbReference type="InterPro" id="IPR036097">
    <property type="entry name" value="HisK_dim/P_sf"/>
</dbReference>
<dbReference type="InterPro" id="IPR003594">
    <property type="entry name" value="HATPase_dom"/>
</dbReference>
<evidence type="ECO:0000256" key="5">
    <source>
        <dbReference type="ARBA" id="ARBA00022519"/>
    </source>
</evidence>
<dbReference type="PANTHER" id="PTHR44936:SF5">
    <property type="entry name" value="SENSOR HISTIDINE KINASE ENVZ"/>
    <property type="match status" value="1"/>
</dbReference>
<keyword evidence="11" id="KW-0067">ATP-binding</keyword>
<reference evidence="18 19" key="1">
    <citation type="submission" date="2017-02" db="EMBL/GenBank/DDBJ databases">
        <authorList>
            <person name="Peterson S.W."/>
        </authorList>
    </citation>
    <scope>NUCLEOTIDE SEQUENCE [LARGE SCALE GENOMIC DNA]</scope>
    <source>
        <strain evidence="18 19">USBA 369</strain>
    </source>
</reference>
<evidence type="ECO:0000256" key="12">
    <source>
        <dbReference type="ARBA" id="ARBA00022989"/>
    </source>
</evidence>
<dbReference type="InterPro" id="IPR004358">
    <property type="entry name" value="Sig_transdc_His_kin-like_C"/>
</dbReference>
<dbReference type="Gene3D" id="3.30.565.10">
    <property type="entry name" value="Histidine kinase-like ATPase, C-terminal domain"/>
    <property type="match status" value="1"/>
</dbReference>
<dbReference type="GO" id="GO:0000155">
    <property type="term" value="F:phosphorelay sensor kinase activity"/>
    <property type="evidence" value="ECO:0007669"/>
    <property type="project" value="InterPro"/>
</dbReference>
<feature type="domain" description="HAMP" evidence="17">
    <location>
        <begin position="200"/>
        <end position="252"/>
    </location>
</feature>
<keyword evidence="10 18" id="KW-0418">Kinase</keyword>